<dbReference type="Pfam" id="PF02769">
    <property type="entry name" value="AIRS_C"/>
    <property type="match status" value="1"/>
</dbReference>
<dbReference type="KEGG" id="pspc:Strain318_001313"/>
<dbReference type="Proteomes" id="UP001229955">
    <property type="component" value="Chromosome"/>
</dbReference>
<evidence type="ECO:0000256" key="10">
    <source>
        <dbReference type="ARBA" id="ARBA00033093"/>
    </source>
</evidence>
<evidence type="ECO:0000313" key="17">
    <source>
        <dbReference type="Proteomes" id="UP001229955"/>
    </source>
</evidence>
<accession>A0AA49Q4P4</accession>
<reference evidence="16" key="1">
    <citation type="submission" date="2023-07" db="EMBL/GenBank/DDBJ databases">
        <authorList>
            <person name="Haufschild T."/>
            <person name="Kallscheuer N."/>
            <person name="Hammer J."/>
            <person name="Kohn T."/>
            <person name="Kabuu M."/>
            <person name="Jogler M."/>
            <person name="Wohfarth N."/>
            <person name="Heuer A."/>
            <person name="Rohde M."/>
            <person name="van Teeseling M.C.F."/>
            <person name="Jogler C."/>
        </authorList>
    </citation>
    <scope>NUCLEOTIDE SEQUENCE</scope>
    <source>
        <strain evidence="15">Strain 138</strain>
        <strain evidence="16">Strain 318</strain>
    </source>
</reference>
<evidence type="ECO:0000256" key="8">
    <source>
        <dbReference type="ARBA" id="ARBA00031908"/>
    </source>
</evidence>
<dbReference type="InterPro" id="IPR016188">
    <property type="entry name" value="PurM-like_N"/>
</dbReference>
<comment type="similarity">
    <text evidence="2 12">Belongs to the AIR synthase family.</text>
</comment>
<comment type="catalytic activity">
    <reaction evidence="11 12">
        <text>2-formamido-N(1)-(5-O-phospho-beta-D-ribosyl)acetamidine + ATP = 5-amino-1-(5-phospho-beta-D-ribosyl)imidazole + ADP + phosphate + H(+)</text>
        <dbReference type="Rhea" id="RHEA:23032"/>
        <dbReference type="ChEBI" id="CHEBI:15378"/>
        <dbReference type="ChEBI" id="CHEBI:30616"/>
        <dbReference type="ChEBI" id="CHEBI:43474"/>
        <dbReference type="ChEBI" id="CHEBI:137981"/>
        <dbReference type="ChEBI" id="CHEBI:147287"/>
        <dbReference type="ChEBI" id="CHEBI:456216"/>
        <dbReference type="EC" id="6.3.3.1"/>
    </reaction>
</comment>
<dbReference type="GO" id="GO:0004641">
    <property type="term" value="F:phosphoribosylformylglycinamidine cyclo-ligase activity"/>
    <property type="evidence" value="ECO:0007669"/>
    <property type="project" value="UniProtKB-UniRule"/>
</dbReference>
<dbReference type="Pfam" id="PF00586">
    <property type="entry name" value="AIRS"/>
    <property type="match status" value="1"/>
</dbReference>
<dbReference type="SUPFAM" id="SSF56042">
    <property type="entry name" value="PurM C-terminal domain-like"/>
    <property type="match status" value="1"/>
</dbReference>
<keyword evidence="12" id="KW-0658">Purine biosynthesis</keyword>
<evidence type="ECO:0000256" key="7">
    <source>
        <dbReference type="ARBA" id="ARBA00022840"/>
    </source>
</evidence>
<evidence type="ECO:0000259" key="13">
    <source>
        <dbReference type="Pfam" id="PF00586"/>
    </source>
</evidence>
<dbReference type="EC" id="6.3.3.1" evidence="3 12"/>
<keyword evidence="17" id="KW-1185">Reference proteome</keyword>
<dbReference type="Gene3D" id="3.90.650.10">
    <property type="entry name" value="PurM-like C-terminal domain"/>
    <property type="match status" value="1"/>
</dbReference>
<dbReference type="SUPFAM" id="SSF55326">
    <property type="entry name" value="PurM N-terminal domain-like"/>
    <property type="match status" value="1"/>
</dbReference>
<evidence type="ECO:0000259" key="14">
    <source>
        <dbReference type="Pfam" id="PF02769"/>
    </source>
</evidence>
<dbReference type="PANTHER" id="PTHR10520:SF12">
    <property type="entry name" value="TRIFUNCTIONAL PURINE BIOSYNTHETIC PROTEIN ADENOSINE-3"/>
    <property type="match status" value="1"/>
</dbReference>
<dbReference type="GO" id="GO:0005829">
    <property type="term" value="C:cytosol"/>
    <property type="evidence" value="ECO:0007669"/>
    <property type="project" value="TreeGrafter"/>
</dbReference>
<organism evidence="16 17">
    <name type="scientific">Pseudogemmatithrix spongiicola</name>
    <dbReference type="NCBI Taxonomy" id="3062599"/>
    <lineage>
        <taxon>Bacteria</taxon>
        <taxon>Pseudomonadati</taxon>
        <taxon>Gemmatimonadota</taxon>
        <taxon>Gemmatimonadia</taxon>
        <taxon>Gemmatimonadales</taxon>
        <taxon>Gemmatimonadaceae</taxon>
        <taxon>Pseudogemmatithrix</taxon>
    </lineage>
</organism>
<dbReference type="GO" id="GO:0004637">
    <property type="term" value="F:phosphoribosylamine-glycine ligase activity"/>
    <property type="evidence" value="ECO:0007669"/>
    <property type="project" value="TreeGrafter"/>
</dbReference>
<comment type="subcellular location">
    <subcellularLocation>
        <location evidence="12">Cytoplasm</location>
    </subcellularLocation>
</comment>
<dbReference type="GO" id="GO:0005524">
    <property type="term" value="F:ATP binding"/>
    <property type="evidence" value="ECO:0007669"/>
    <property type="project" value="UniProtKB-KW"/>
</dbReference>
<sequence length="344" mass="36049">MSADEKLTYASAGVDIDAADDSKHRIKKLVESTFTAGARGAFGGFGGMFRVPEGAKKPLLVASADGVGTKIKTAIEADRHDTIGHCLVNHCVNDILVQGAKPLFFLDYVAFGKLIPSVVEGVVAGVSAGCRENGASLIGGETAEMPGVYTPPDYDLAGFIVGWVEEDQVITSAGVKDGDVLVGLGSTGLHTNGYSLARRIVAERLKLGPHDVFPEHGGKSVADVMLAVHRSYLPILGGALGRIHAMAHITGGGIPGNLDRALPSHCDAVVDTTSWEIPALFRVLEEAGQVDRAEMYRAFNMGVGMIVITDTAGASYIRDLASQAGVANWTIGHIRPGTGRVHLV</sequence>
<evidence type="ECO:0000256" key="1">
    <source>
        <dbReference type="ARBA" id="ARBA00004686"/>
    </source>
</evidence>
<keyword evidence="12" id="KW-0963">Cytoplasm</keyword>
<evidence type="ECO:0000256" key="6">
    <source>
        <dbReference type="ARBA" id="ARBA00022741"/>
    </source>
</evidence>
<dbReference type="CDD" id="cd02196">
    <property type="entry name" value="PurM"/>
    <property type="match status" value="1"/>
</dbReference>
<keyword evidence="7 12" id="KW-0067">ATP-binding</keyword>
<dbReference type="InterPro" id="IPR004733">
    <property type="entry name" value="PurM_cligase"/>
</dbReference>
<gene>
    <name evidence="12 16" type="primary">purM</name>
    <name evidence="15" type="ORF">Strain138_001313</name>
    <name evidence="16" type="ORF">Strain318_001313</name>
</gene>
<evidence type="ECO:0000313" key="15">
    <source>
        <dbReference type="EMBL" id="WKW12041.1"/>
    </source>
</evidence>
<accession>A0AA49JZ61</accession>
<dbReference type="HAMAP" id="MF_00741">
    <property type="entry name" value="AIRS"/>
    <property type="match status" value="1"/>
</dbReference>
<dbReference type="FunFam" id="3.30.1330.10:FF:000001">
    <property type="entry name" value="Phosphoribosylformylglycinamidine cyclo-ligase"/>
    <property type="match status" value="1"/>
</dbReference>
<comment type="pathway">
    <text evidence="1 12">Purine metabolism; IMP biosynthesis via de novo pathway; 5-amino-1-(5-phospho-D-ribosyl)imidazole from N(2)-formyl-N(1)-(5-phospho-D-ribosyl)glycinamide: step 2/2.</text>
</comment>
<evidence type="ECO:0000256" key="4">
    <source>
        <dbReference type="ARBA" id="ARBA00020367"/>
    </source>
</evidence>
<dbReference type="PANTHER" id="PTHR10520">
    <property type="entry name" value="TRIFUNCTIONAL PURINE BIOSYNTHETIC PROTEIN ADENOSINE-3-RELATED"/>
    <property type="match status" value="1"/>
</dbReference>
<dbReference type="EMBL" id="CP130612">
    <property type="protein sequence ID" value="WKW12041.1"/>
    <property type="molecule type" value="Genomic_DNA"/>
</dbReference>
<dbReference type="AlphaFoldDB" id="A0AA49JZ61"/>
<dbReference type="RefSeq" id="WP_367887718.1">
    <property type="nucleotide sequence ID" value="NZ_CP130612.1"/>
</dbReference>
<evidence type="ECO:0000313" key="16">
    <source>
        <dbReference type="EMBL" id="WKW14950.1"/>
    </source>
</evidence>
<feature type="domain" description="PurM-like C-terminal" evidence="14">
    <location>
        <begin position="176"/>
        <end position="338"/>
    </location>
</feature>
<feature type="domain" description="PurM-like N-terminal" evidence="13">
    <location>
        <begin position="59"/>
        <end position="164"/>
    </location>
</feature>
<dbReference type="EMBL" id="CP130613">
    <property type="protein sequence ID" value="WKW14950.1"/>
    <property type="molecule type" value="Genomic_DNA"/>
</dbReference>
<evidence type="ECO:0000256" key="2">
    <source>
        <dbReference type="ARBA" id="ARBA00010280"/>
    </source>
</evidence>
<protein>
    <recommendedName>
        <fullName evidence="4 12">Phosphoribosylformylglycinamidine cyclo-ligase</fullName>
        <ecNumber evidence="3 12">6.3.3.1</ecNumber>
    </recommendedName>
    <alternativeName>
        <fullName evidence="9 12">AIR synthase</fullName>
    </alternativeName>
    <alternativeName>
        <fullName evidence="10 12">AIRS</fullName>
    </alternativeName>
    <alternativeName>
        <fullName evidence="8 12">Phosphoribosyl-aminoimidazole synthetase</fullName>
    </alternativeName>
</protein>
<evidence type="ECO:0000256" key="3">
    <source>
        <dbReference type="ARBA" id="ARBA00013047"/>
    </source>
</evidence>
<evidence type="ECO:0000256" key="5">
    <source>
        <dbReference type="ARBA" id="ARBA00022598"/>
    </source>
</evidence>
<proteinExistence type="inferred from homology"/>
<dbReference type="InterPro" id="IPR010918">
    <property type="entry name" value="PurM-like_C_dom"/>
</dbReference>
<evidence type="ECO:0000256" key="12">
    <source>
        <dbReference type="HAMAP-Rule" id="MF_00741"/>
    </source>
</evidence>
<dbReference type="InterPro" id="IPR036676">
    <property type="entry name" value="PurM-like_C_sf"/>
</dbReference>
<dbReference type="Gene3D" id="3.30.1330.10">
    <property type="entry name" value="PurM-like, N-terminal domain"/>
    <property type="match status" value="1"/>
</dbReference>
<keyword evidence="5 12" id="KW-0436">Ligase</keyword>
<dbReference type="GO" id="GO:0006189">
    <property type="term" value="P:'de novo' IMP biosynthetic process"/>
    <property type="evidence" value="ECO:0007669"/>
    <property type="project" value="UniProtKB-UniRule"/>
</dbReference>
<keyword evidence="6 12" id="KW-0547">Nucleotide-binding</keyword>
<dbReference type="InterPro" id="IPR036921">
    <property type="entry name" value="PurM-like_N_sf"/>
</dbReference>
<evidence type="ECO:0000256" key="9">
    <source>
        <dbReference type="ARBA" id="ARBA00032931"/>
    </source>
</evidence>
<evidence type="ECO:0000256" key="11">
    <source>
        <dbReference type="ARBA" id="ARBA00049057"/>
    </source>
</evidence>
<dbReference type="NCBIfam" id="TIGR00878">
    <property type="entry name" value="purM"/>
    <property type="match status" value="1"/>
</dbReference>
<dbReference type="GO" id="GO:0046084">
    <property type="term" value="P:adenine biosynthetic process"/>
    <property type="evidence" value="ECO:0007669"/>
    <property type="project" value="TreeGrafter"/>
</dbReference>
<name>A0AA49JZ61_9BACT</name>